<evidence type="ECO:0000313" key="2">
    <source>
        <dbReference type="Proteomes" id="UP000829447"/>
    </source>
</evidence>
<organism evidence="1 2">
    <name type="scientific">Pangasianodon gigas</name>
    <name type="common">Mekong giant catfish</name>
    <name type="synonym">Pangasius gigas</name>
    <dbReference type="NCBI Taxonomy" id="30993"/>
    <lineage>
        <taxon>Eukaryota</taxon>
        <taxon>Metazoa</taxon>
        <taxon>Chordata</taxon>
        <taxon>Craniata</taxon>
        <taxon>Vertebrata</taxon>
        <taxon>Euteleostomi</taxon>
        <taxon>Actinopterygii</taxon>
        <taxon>Neopterygii</taxon>
        <taxon>Teleostei</taxon>
        <taxon>Ostariophysi</taxon>
        <taxon>Siluriformes</taxon>
        <taxon>Pangasiidae</taxon>
        <taxon>Pangasianodon</taxon>
    </lineage>
</organism>
<reference evidence="1 2" key="1">
    <citation type="journal article" date="2022" name="bioRxiv">
        <title>An ancient truncated duplication of the anti-Mullerian hormone receptor type 2 gene is a potential conserved master sex determinant in the Pangasiidae catfish family.</title>
        <authorList>
            <person name="Wen M."/>
            <person name="Pan Q."/>
            <person name="Jouanno E."/>
            <person name="Montfort J."/>
            <person name="Zahm M."/>
            <person name="Cabau C."/>
            <person name="Klopp C."/>
            <person name="Iampietro C."/>
            <person name="Roques C."/>
            <person name="Bouchez O."/>
            <person name="Castinel A."/>
            <person name="Donnadieu C."/>
            <person name="Parrinello H."/>
            <person name="Poncet C."/>
            <person name="Belmonte E."/>
            <person name="Gautier V."/>
            <person name="Avarre J.-C."/>
            <person name="Dugue R."/>
            <person name="Gustiano R."/>
            <person name="Ha T.T.T."/>
            <person name="Campet M."/>
            <person name="Sriphairoj K."/>
            <person name="Ribolli J."/>
            <person name="de Almeida F.L."/>
            <person name="Desvignes T."/>
            <person name="Postlethwait J.H."/>
            <person name="Bucao C.F."/>
            <person name="Robinson-Rechavi M."/>
            <person name="Bobe J."/>
            <person name="Herpin A."/>
            <person name="Guiguen Y."/>
        </authorList>
    </citation>
    <scope>NUCLEOTIDE SEQUENCE [LARGE SCALE GENOMIC DNA]</scope>
    <source>
        <strain evidence="1">YG-Dec2019</strain>
    </source>
</reference>
<proteinExistence type="predicted"/>
<gene>
    <name evidence="1" type="ORF">PGIGA_G00193310</name>
</gene>
<comment type="caution">
    <text evidence="1">The sequence shown here is derived from an EMBL/GenBank/DDBJ whole genome shotgun (WGS) entry which is preliminary data.</text>
</comment>
<keyword evidence="2" id="KW-1185">Reference proteome</keyword>
<name>A0ACC5WCV8_PANGG</name>
<sequence length="529" mass="58589">MYSVEISSSLWMMVVCGLRKCVRVCACVCVCVRVCVCVTVGNQILPGSGVMASSGVTALLPPVKSVVVYKNGDPFFSGRRFIVNQRQVATMESFLNDVTLSIGAPLAVRTLYTPRHGHRIPDLEHLQQGAQYVAAGFERFKKLDYLSLGMKRTPVARTGDAMQAKGLSRPNVSAKWRKVITLPCIIHVFRNGDVLSPAMRFIIPRSQLKNLEQILSLVSEKAMLRTGAVRRLCTLDGVTVTSAEELESGQCYVAVGAERFKKLPYVELLLNKAPGGSADRHYVADRGLHRRSENRKFPQDSNSDSALLHSPERDGRRVKSTGDEAEPEGANLSQPLQRRREGRGEREESSIFYAKPVRVRKHRPPHRAAARNAGHASVFKGVGRRREEVRGAEEVAEDESTAVELPVDQRVAEVVQDEELDESQPETTNHMHQTGAPDEHMTSSAHSSPSPSDREHTVKEYGPYDGETSLPRRSSSPNGETEAQDEDILSEDLEQERGQDDKDGLPQEADEPETQDHTHPPSSSSQQRE</sequence>
<protein>
    <submittedName>
        <fullName evidence="1">Uncharacterized protein</fullName>
    </submittedName>
</protein>
<dbReference type="EMBL" id="CM040456">
    <property type="protein sequence ID" value="MCI4376874.1"/>
    <property type="molecule type" value="Genomic_DNA"/>
</dbReference>
<dbReference type="Proteomes" id="UP000829447">
    <property type="component" value="Linkage Group LG3"/>
</dbReference>
<evidence type="ECO:0000313" key="1">
    <source>
        <dbReference type="EMBL" id="MCI4376874.1"/>
    </source>
</evidence>
<accession>A0ACC5WCV8</accession>